<protein>
    <submittedName>
        <fullName evidence="5">4-hydroxythreonine-4-phosphate dehydrogenase</fullName>
        <ecNumber evidence="5">1.1.1.262</ecNumber>
    </submittedName>
</protein>
<keyword evidence="1" id="KW-0479">Metal-binding</keyword>
<dbReference type="RefSeq" id="WP_084135258.1">
    <property type="nucleotide sequence ID" value="NZ_UGVL01000001.1"/>
</dbReference>
<sequence length="399" mass="42742">MDKIKVGITHGDFNGISYEIIIKSLLDPRIFDLCTPVVYGSAKVAGYYKGLIPDAEGFSFNIITDPAQANPKRANMIVCVDENVKIDPGQPTVLSGQYAIASLNAAVRDLKAGKIDVLVTCPINKKNTTGDDFGFIGHTEYLAAQFGDTEPLMFMVSDVLKVGLVTMHVPLAKVPEAVTTEAVLNHIRAIRRSLERDFNIVGPKIAVLGLNPHAGDDGLLGPEEQEIIIPALQSARYENILAFGPFAADGFFGSGAYRKFDAVLAMYHDQGLAPFKALTFADGVNFTAGLSVVRTSPAHGVGFDIAGKMVADASPMRAAIYQAIDIYRNRQVFDRAAADPLQHFSKNERNDRGDGAGRGGNRRGGADRDADVSDLLKDTPDTDGAVAAQATVVTTRATE</sequence>
<evidence type="ECO:0000256" key="1">
    <source>
        <dbReference type="ARBA" id="ARBA00022723"/>
    </source>
</evidence>
<keyword evidence="3" id="KW-0520">NAD</keyword>
<organism evidence="5 6">
    <name type="scientific">Rikenella microfusus</name>
    <dbReference type="NCBI Taxonomy" id="28139"/>
    <lineage>
        <taxon>Bacteria</taxon>
        <taxon>Pseudomonadati</taxon>
        <taxon>Bacteroidota</taxon>
        <taxon>Bacteroidia</taxon>
        <taxon>Bacteroidales</taxon>
        <taxon>Rikenellaceae</taxon>
        <taxon>Rikenella</taxon>
    </lineage>
</organism>
<accession>A0A379MSI8</accession>
<evidence type="ECO:0000313" key="6">
    <source>
        <dbReference type="Proteomes" id="UP000255233"/>
    </source>
</evidence>
<feature type="region of interest" description="Disordered" evidence="4">
    <location>
        <begin position="338"/>
        <end position="399"/>
    </location>
</feature>
<evidence type="ECO:0000256" key="2">
    <source>
        <dbReference type="ARBA" id="ARBA00023002"/>
    </source>
</evidence>
<dbReference type="Gene3D" id="3.40.718.10">
    <property type="entry name" value="Isopropylmalate Dehydrogenase"/>
    <property type="match status" value="1"/>
</dbReference>
<feature type="compositionally biased region" description="Low complexity" evidence="4">
    <location>
        <begin position="382"/>
        <end position="399"/>
    </location>
</feature>
<dbReference type="InterPro" id="IPR005255">
    <property type="entry name" value="PdxA_fam"/>
</dbReference>
<dbReference type="EMBL" id="UGVL01000001">
    <property type="protein sequence ID" value="SUE34704.1"/>
    <property type="molecule type" value="Genomic_DNA"/>
</dbReference>
<dbReference type="AlphaFoldDB" id="A0A379MSI8"/>
<dbReference type="NCBIfam" id="TIGR00557">
    <property type="entry name" value="pdxA"/>
    <property type="match status" value="1"/>
</dbReference>
<feature type="compositionally biased region" description="Basic and acidic residues" evidence="4">
    <location>
        <begin position="364"/>
        <end position="380"/>
    </location>
</feature>
<dbReference type="Pfam" id="PF04166">
    <property type="entry name" value="PdxA"/>
    <property type="match status" value="1"/>
</dbReference>
<dbReference type="OrthoDB" id="9801783at2"/>
<feature type="compositionally biased region" description="Basic and acidic residues" evidence="4">
    <location>
        <begin position="345"/>
        <end position="355"/>
    </location>
</feature>
<keyword evidence="6" id="KW-1185">Reference proteome</keyword>
<evidence type="ECO:0000313" key="5">
    <source>
        <dbReference type="EMBL" id="SUE34704.1"/>
    </source>
</evidence>
<name>A0A379MSI8_9BACT</name>
<gene>
    <name evidence="5" type="primary">pdxA</name>
    <name evidence="5" type="ORF">NCTC11190_01937</name>
</gene>
<dbReference type="GO" id="GO:0051287">
    <property type="term" value="F:NAD binding"/>
    <property type="evidence" value="ECO:0007669"/>
    <property type="project" value="InterPro"/>
</dbReference>
<dbReference type="STRING" id="880526.GCA_000427365_01881"/>
<evidence type="ECO:0000256" key="3">
    <source>
        <dbReference type="ARBA" id="ARBA00023027"/>
    </source>
</evidence>
<keyword evidence="2 5" id="KW-0560">Oxidoreductase</keyword>
<dbReference type="GO" id="GO:0050570">
    <property type="term" value="F:4-hydroxythreonine-4-phosphate dehydrogenase activity"/>
    <property type="evidence" value="ECO:0007669"/>
    <property type="project" value="UniProtKB-EC"/>
</dbReference>
<evidence type="ECO:0000256" key="4">
    <source>
        <dbReference type="SAM" id="MobiDB-lite"/>
    </source>
</evidence>
<dbReference type="PANTHER" id="PTHR30004">
    <property type="entry name" value="4-HYDROXYTHREONINE-4-PHOSPHATE DEHYDROGENASE"/>
    <property type="match status" value="1"/>
</dbReference>
<dbReference type="EC" id="1.1.1.262" evidence="5"/>
<proteinExistence type="predicted"/>
<dbReference type="Proteomes" id="UP000255233">
    <property type="component" value="Unassembled WGS sequence"/>
</dbReference>
<dbReference type="SUPFAM" id="SSF53659">
    <property type="entry name" value="Isocitrate/Isopropylmalate dehydrogenase-like"/>
    <property type="match status" value="1"/>
</dbReference>
<dbReference type="GO" id="GO:0046872">
    <property type="term" value="F:metal ion binding"/>
    <property type="evidence" value="ECO:0007669"/>
    <property type="project" value="UniProtKB-KW"/>
</dbReference>
<reference evidence="5 6" key="1">
    <citation type="submission" date="2018-06" db="EMBL/GenBank/DDBJ databases">
        <authorList>
            <consortium name="Pathogen Informatics"/>
            <person name="Doyle S."/>
        </authorList>
    </citation>
    <scope>NUCLEOTIDE SEQUENCE [LARGE SCALE GENOMIC DNA]</scope>
    <source>
        <strain evidence="5 6">NCTC11190</strain>
    </source>
</reference>
<dbReference type="PANTHER" id="PTHR30004:SF6">
    <property type="entry name" value="D-THREONATE 4-PHOSPHATE DEHYDROGENASE"/>
    <property type="match status" value="1"/>
</dbReference>